<dbReference type="SUPFAM" id="SSF46689">
    <property type="entry name" value="Homeodomain-like"/>
    <property type="match status" value="1"/>
</dbReference>
<evidence type="ECO:0000313" key="7">
    <source>
        <dbReference type="Proteomes" id="UP000315128"/>
    </source>
</evidence>
<evidence type="ECO:0000256" key="4">
    <source>
        <dbReference type="PROSITE-ProRule" id="PRU00335"/>
    </source>
</evidence>
<dbReference type="InterPro" id="IPR009057">
    <property type="entry name" value="Homeodomain-like_sf"/>
</dbReference>
<evidence type="ECO:0000256" key="3">
    <source>
        <dbReference type="ARBA" id="ARBA00023163"/>
    </source>
</evidence>
<dbReference type="Gene3D" id="1.10.357.10">
    <property type="entry name" value="Tetracycline Repressor, domain 2"/>
    <property type="match status" value="1"/>
</dbReference>
<keyword evidence="7" id="KW-1185">Reference proteome</keyword>
<sequence length="171" mass="19750">MSLREEKKKAKRLEIIENALRLFEEKGFDGVTTEEIATASAIAKKTLFQYFSSKDDIIFNDETILLDLISSWLRSNPDNVWESYPDFIRQCIADDDDPKNFFNIPKIIDETPHLRLRLLKTWALYEQTIAELLVESAYSALDARILANKMTLTLRLLFDGSFSVEDVLSHV</sequence>
<dbReference type="PROSITE" id="PS50977">
    <property type="entry name" value="HTH_TETR_2"/>
    <property type="match status" value="1"/>
</dbReference>
<keyword evidence="3" id="KW-0804">Transcription</keyword>
<dbReference type="Pfam" id="PF00440">
    <property type="entry name" value="TetR_N"/>
    <property type="match status" value="1"/>
</dbReference>
<dbReference type="PRINTS" id="PR00455">
    <property type="entry name" value="HTHTETR"/>
</dbReference>
<keyword evidence="2 4" id="KW-0238">DNA-binding</keyword>
<keyword evidence="1" id="KW-0805">Transcription regulation</keyword>
<dbReference type="RefSeq" id="WP_142766566.1">
    <property type="nucleotide sequence ID" value="NZ_CP041356.1"/>
</dbReference>
<dbReference type="InterPro" id="IPR001647">
    <property type="entry name" value="HTH_TetR"/>
</dbReference>
<evidence type="ECO:0000313" key="6">
    <source>
        <dbReference type="EMBL" id="QDK70996.1"/>
    </source>
</evidence>
<dbReference type="PANTHER" id="PTHR30055:SF234">
    <property type="entry name" value="HTH-TYPE TRANSCRIPTIONAL REGULATOR BETI"/>
    <property type="match status" value="1"/>
</dbReference>
<protein>
    <submittedName>
        <fullName evidence="6">TetR/AcrR family transcriptional regulator</fullName>
    </submittedName>
</protein>
<reference evidence="6 7" key="1">
    <citation type="submission" date="2019-07" db="EMBL/GenBank/DDBJ databases">
        <title>Genome sequencing of KACC 19320.</title>
        <authorList>
            <person name="Heo J."/>
            <person name="Kim S.-J."/>
            <person name="Kim J.-S."/>
            <person name="Hong S.-B."/>
            <person name="Kwon S.-W."/>
        </authorList>
    </citation>
    <scope>NUCLEOTIDE SEQUENCE [LARGE SCALE GENOMIC DNA]</scope>
    <source>
        <strain evidence="6 7">KACC 19320</strain>
    </source>
</reference>
<proteinExistence type="predicted"/>
<dbReference type="InterPro" id="IPR050109">
    <property type="entry name" value="HTH-type_TetR-like_transc_reg"/>
</dbReference>
<dbReference type="EMBL" id="CP041356">
    <property type="protein sequence ID" value="QDK70996.1"/>
    <property type="molecule type" value="Genomic_DNA"/>
</dbReference>
<dbReference type="OrthoDB" id="9780824at2"/>
<feature type="domain" description="HTH tetR-type" evidence="5">
    <location>
        <begin position="9"/>
        <end position="69"/>
    </location>
</feature>
<evidence type="ECO:0000259" key="5">
    <source>
        <dbReference type="PROSITE" id="PS50977"/>
    </source>
</evidence>
<organism evidence="6 7">
    <name type="scientific">Lactococcus protaetiae</name>
    <dbReference type="NCBI Taxonomy" id="2592653"/>
    <lineage>
        <taxon>Bacteria</taxon>
        <taxon>Bacillati</taxon>
        <taxon>Bacillota</taxon>
        <taxon>Bacilli</taxon>
        <taxon>Lactobacillales</taxon>
        <taxon>Streptococcaceae</taxon>
        <taxon>Lactococcus</taxon>
    </lineage>
</organism>
<feature type="DNA-binding region" description="H-T-H motif" evidence="4">
    <location>
        <begin position="32"/>
        <end position="51"/>
    </location>
</feature>
<dbReference type="KEGG" id="lack:FLP15_07260"/>
<dbReference type="GO" id="GO:0003700">
    <property type="term" value="F:DNA-binding transcription factor activity"/>
    <property type="evidence" value="ECO:0007669"/>
    <property type="project" value="TreeGrafter"/>
</dbReference>
<dbReference type="Proteomes" id="UP000315128">
    <property type="component" value="Chromosome"/>
</dbReference>
<dbReference type="GO" id="GO:0000976">
    <property type="term" value="F:transcription cis-regulatory region binding"/>
    <property type="evidence" value="ECO:0007669"/>
    <property type="project" value="TreeGrafter"/>
</dbReference>
<dbReference type="AlphaFoldDB" id="A0A514Z8T5"/>
<gene>
    <name evidence="6" type="ORF">FLP15_07260</name>
</gene>
<dbReference type="PANTHER" id="PTHR30055">
    <property type="entry name" value="HTH-TYPE TRANSCRIPTIONAL REGULATOR RUTR"/>
    <property type="match status" value="1"/>
</dbReference>
<evidence type="ECO:0000256" key="1">
    <source>
        <dbReference type="ARBA" id="ARBA00023015"/>
    </source>
</evidence>
<evidence type="ECO:0000256" key="2">
    <source>
        <dbReference type="ARBA" id="ARBA00023125"/>
    </source>
</evidence>
<name>A0A514Z8T5_9LACT</name>
<accession>A0A514Z8T5</accession>